<dbReference type="PANTHER" id="PTHR10443:SF12">
    <property type="entry name" value="DIPEPTIDASE"/>
    <property type="match status" value="1"/>
</dbReference>
<dbReference type="InterPro" id="IPR032466">
    <property type="entry name" value="Metal_Hydrolase"/>
</dbReference>
<dbReference type="InterPro" id="IPR008257">
    <property type="entry name" value="Pept_M19"/>
</dbReference>
<gene>
    <name evidence="1" type="ORF">DFJ64_1318</name>
</gene>
<comment type="caution">
    <text evidence="1">The sequence shown here is derived from an EMBL/GenBank/DDBJ whole genome shotgun (WGS) entry which is preliminary data.</text>
</comment>
<dbReference type="EMBL" id="QTUC01000001">
    <property type="protein sequence ID" value="REF35926.1"/>
    <property type="molecule type" value="Genomic_DNA"/>
</dbReference>
<dbReference type="Pfam" id="PF01244">
    <property type="entry name" value="Peptidase_M19"/>
    <property type="match status" value="1"/>
</dbReference>
<keyword evidence="2" id="KW-1185">Reference proteome</keyword>
<dbReference type="RefSeq" id="WP_115849629.1">
    <property type="nucleotide sequence ID" value="NZ_QTUC01000001.1"/>
</dbReference>
<dbReference type="OrthoDB" id="9804920at2"/>
<accession>A0A3D9V3G8</accession>
<dbReference type="SUPFAM" id="SSF51556">
    <property type="entry name" value="Metallo-dependent hydrolases"/>
    <property type="match status" value="1"/>
</dbReference>
<dbReference type="Gene3D" id="3.20.20.140">
    <property type="entry name" value="Metal-dependent hydrolases"/>
    <property type="match status" value="1"/>
</dbReference>
<dbReference type="InterPro" id="IPR000180">
    <property type="entry name" value="Dipep_AS"/>
</dbReference>
<dbReference type="PROSITE" id="PS00869">
    <property type="entry name" value="RENAL_DIPEPTIDASE_1"/>
    <property type="match status" value="1"/>
</dbReference>
<protein>
    <submittedName>
        <fullName evidence="1">Membrane dipeptidase</fullName>
    </submittedName>
</protein>
<dbReference type="PROSITE" id="PS51365">
    <property type="entry name" value="RENAL_DIPEPTIDASE_2"/>
    <property type="match status" value="1"/>
</dbReference>
<evidence type="ECO:0000313" key="2">
    <source>
        <dbReference type="Proteomes" id="UP000256485"/>
    </source>
</evidence>
<dbReference type="PANTHER" id="PTHR10443">
    <property type="entry name" value="MICROSOMAL DIPEPTIDASE"/>
    <property type="match status" value="1"/>
</dbReference>
<reference evidence="1 2" key="1">
    <citation type="submission" date="2018-08" db="EMBL/GenBank/DDBJ databases">
        <title>Sequencing the genomes of 1000 actinobacteria strains.</title>
        <authorList>
            <person name="Klenk H.-P."/>
        </authorList>
    </citation>
    <scope>NUCLEOTIDE SEQUENCE [LARGE SCALE GENOMIC DNA]</scope>
    <source>
        <strain evidence="1 2">DSM 22891</strain>
    </source>
</reference>
<name>A0A3D9V3G8_THECX</name>
<dbReference type="CDD" id="cd01301">
    <property type="entry name" value="rDP_like"/>
    <property type="match status" value="1"/>
</dbReference>
<evidence type="ECO:0000313" key="1">
    <source>
        <dbReference type="EMBL" id="REF35926.1"/>
    </source>
</evidence>
<sequence>MDDYLRRAKELLAAHPLVDGHNDLPIAMRHHAGYDFDRLDIAQPAPALQTDIPRLRAGGLGAQIWSVYVPCRLTGDNAVSATLEQIDAVHAMVRRYPDTFGLATTADEIERVFASGRIASLLGMEGGHSINCSLGTLRMMYALGVRSMALTHNDNVPWADSATDEPRHPGRGLSRFGEEVVREMNRLGMLVDLSHVSADTMRTALRVSEAPVIFSHSSARAVCDVPRNVPDDVLAALPDNGGVCMVTFVPEFVSPACARWRAEAAEAAAAQGVKHTDLQAFEQFTKVWRRDHPKPAATIGDVVAHIEHVREVAGIDHVGLGGDYDGTDTFPVGMEDVSGYPRLFAALLERGWSEKDLVRLAGANVIRVLRDAEAVARDLQARRPASLATYADLDGDRAPGPSTG</sequence>
<dbReference type="GO" id="GO:0006508">
    <property type="term" value="P:proteolysis"/>
    <property type="evidence" value="ECO:0007669"/>
    <property type="project" value="InterPro"/>
</dbReference>
<dbReference type="GO" id="GO:0070573">
    <property type="term" value="F:metallodipeptidase activity"/>
    <property type="evidence" value="ECO:0007669"/>
    <property type="project" value="InterPro"/>
</dbReference>
<dbReference type="Proteomes" id="UP000256485">
    <property type="component" value="Unassembled WGS sequence"/>
</dbReference>
<proteinExistence type="predicted"/>
<organism evidence="1 2">
    <name type="scientific">Thermasporomyces composti</name>
    <dbReference type="NCBI Taxonomy" id="696763"/>
    <lineage>
        <taxon>Bacteria</taxon>
        <taxon>Bacillati</taxon>
        <taxon>Actinomycetota</taxon>
        <taxon>Actinomycetes</taxon>
        <taxon>Propionibacteriales</taxon>
        <taxon>Nocardioidaceae</taxon>
        <taxon>Thermasporomyces</taxon>
    </lineage>
</organism>
<dbReference type="AlphaFoldDB" id="A0A3D9V3G8"/>